<proteinExistence type="predicted"/>
<dbReference type="Proteomes" id="UP000442694">
    <property type="component" value="Unassembled WGS sequence"/>
</dbReference>
<protein>
    <submittedName>
        <fullName evidence="3">DNA-binding protein</fullName>
    </submittedName>
</protein>
<dbReference type="Pfam" id="PF03807">
    <property type="entry name" value="F420_oxidored"/>
    <property type="match status" value="1"/>
</dbReference>
<comment type="caution">
    <text evidence="3">The sequence shown here is derived from an EMBL/GenBank/DDBJ whole genome shotgun (WGS) entry which is preliminary data.</text>
</comment>
<dbReference type="InterPro" id="IPR036291">
    <property type="entry name" value="NAD(P)-bd_dom_sf"/>
</dbReference>
<dbReference type="AlphaFoldDB" id="A0A833N704"/>
<dbReference type="RefSeq" id="WP_152212998.1">
    <property type="nucleotide sequence ID" value="NZ_WFLN01000006.1"/>
</dbReference>
<dbReference type="InterPro" id="IPR028939">
    <property type="entry name" value="P5C_Rdtase_cat_N"/>
</dbReference>
<keyword evidence="1" id="KW-0560">Oxidoreductase</keyword>
<dbReference type="PANTHER" id="PTHR14239">
    <property type="entry name" value="DUDULIN-RELATED"/>
    <property type="match status" value="1"/>
</dbReference>
<evidence type="ECO:0000256" key="1">
    <source>
        <dbReference type="ARBA" id="ARBA00023002"/>
    </source>
</evidence>
<gene>
    <name evidence="3" type="ORF">GCL57_08890</name>
</gene>
<dbReference type="GO" id="GO:0052851">
    <property type="term" value="F:ferric-chelate reductase (NADPH) activity"/>
    <property type="evidence" value="ECO:0007669"/>
    <property type="project" value="TreeGrafter"/>
</dbReference>
<evidence type="ECO:0000259" key="2">
    <source>
        <dbReference type="Pfam" id="PF03807"/>
    </source>
</evidence>
<evidence type="ECO:0000313" key="4">
    <source>
        <dbReference type="Proteomes" id="UP000442694"/>
    </source>
</evidence>
<keyword evidence="4" id="KW-1185">Reference proteome</keyword>
<feature type="domain" description="Pyrroline-5-carboxylate reductase catalytic N-terminal" evidence="2">
    <location>
        <begin position="2"/>
        <end position="94"/>
    </location>
</feature>
<dbReference type="SUPFAM" id="SSF51735">
    <property type="entry name" value="NAD(P)-binding Rossmann-fold domains"/>
    <property type="match status" value="1"/>
</dbReference>
<dbReference type="GO" id="GO:0015677">
    <property type="term" value="P:copper ion import"/>
    <property type="evidence" value="ECO:0007669"/>
    <property type="project" value="TreeGrafter"/>
</dbReference>
<dbReference type="GO" id="GO:0003677">
    <property type="term" value="F:DNA binding"/>
    <property type="evidence" value="ECO:0007669"/>
    <property type="project" value="UniProtKB-KW"/>
</dbReference>
<keyword evidence="3" id="KW-0238">DNA-binding</keyword>
<name>A0A833N704_9BACT</name>
<dbReference type="Gene3D" id="3.40.50.720">
    <property type="entry name" value="NAD(P)-binding Rossmann-like Domain"/>
    <property type="match status" value="1"/>
</dbReference>
<sequence length="212" mass="23440">MKIGVLGSGTVGETLANGFLKFGHSVMRGSRSKEKLSDWLEKNKQNAHIGNFEETANFGEIIVVAVKGLEALNALSLCGEKNLSKKIIIDVTNPISNNPPVNGVVNFFTEMNSSLMEQMQKKYPEVNFVKAFSSVGAPMMVQPKLSIKPTMFICGNSEPAKITVMEILEQFGWESEDCGTVEAARAIEPLCMLWCISGFRDNDWTHAFKMLR</sequence>
<dbReference type="PANTHER" id="PTHR14239:SF0">
    <property type="entry name" value="F420-DEPENDENT NADP REDUCTASE"/>
    <property type="match status" value="1"/>
</dbReference>
<accession>A0A833N704</accession>
<evidence type="ECO:0000313" key="3">
    <source>
        <dbReference type="EMBL" id="KAB8031073.1"/>
    </source>
</evidence>
<organism evidence="3 4">
    <name type="scientific">Fluviispira multicolorata</name>
    <dbReference type="NCBI Taxonomy" id="2654512"/>
    <lineage>
        <taxon>Bacteria</taxon>
        <taxon>Pseudomonadati</taxon>
        <taxon>Bdellovibrionota</taxon>
        <taxon>Oligoflexia</taxon>
        <taxon>Silvanigrellales</taxon>
        <taxon>Silvanigrellaceae</taxon>
        <taxon>Fluviispira</taxon>
    </lineage>
</organism>
<reference evidence="3 4" key="1">
    <citation type="submission" date="2019-10" db="EMBL/GenBank/DDBJ databases">
        <title>New genus of Silvanigrellaceae.</title>
        <authorList>
            <person name="Pitt A."/>
            <person name="Hahn M.W."/>
        </authorList>
    </citation>
    <scope>NUCLEOTIDE SEQUENCE [LARGE SCALE GENOMIC DNA]</scope>
    <source>
        <strain evidence="3 4">33A1-SZDP</strain>
    </source>
</reference>
<dbReference type="EMBL" id="WFLN01000006">
    <property type="protein sequence ID" value="KAB8031073.1"/>
    <property type="molecule type" value="Genomic_DNA"/>
</dbReference>
<dbReference type="GO" id="GO:0005886">
    <property type="term" value="C:plasma membrane"/>
    <property type="evidence" value="ECO:0007669"/>
    <property type="project" value="TreeGrafter"/>
</dbReference>
<dbReference type="InterPro" id="IPR051267">
    <property type="entry name" value="STEAP_metalloreductase"/>
</dbReference>
<dbReference type="GO" id="GO:0008823">
    <property type="term" value="F:cupric reductase (NADH) activity"/>
    <property type="evidence" value="ECO:0007669"/>
    <property type="project" value="TreeGrafter"/>
</dbReference>